<evidence type="ECO:0000259" key="3">
    <source>
        <dbReference type="PROSITE" id="PS51371"/>
    </source>
</evidence>
<accession>A0A3N4Z9M6</accession>
<dbReference type="Proteomes" id="UP000280726">
    <property type="component" value="Unassembled WGS sequence"/>
</dbReference>
<evidence type="ECO:0000313" key="5">
    <source>
        <dbReference type="Proteomes" id="UP000280726"/>
    </source>
</evidence>
<proteinExistence type="predicted"/>
<reference evidence="4 5" key="1">
    <citation type="submission" date="2018-11" db="EMBL/GenBank/DDBJ databases">
        <title>Sequencing the genomes of 1000 actinobacteria strains.</title>
        <authorList>
            <person name="Klenk H.-P."/>
        </authorList>
    </citation>
    <scope>NUCLEOTIDE SEQUENCE [LARGE SCALE GENOMIC DNA]</scope>
    <source>
        <strain evidence="4 5">DSM 14418</strain>
    </source>
</reference>
<dbReference type="Gene3D" id="3.10.580.10">
    <property type="entry name" value="CBS-domain"/>
    <property type="match status" value="1"/>
</dbReference>
<dbReference type="PROSITE" id="PS51371">
    <property type="entry name" value="CBS"/>
    <property type="match status" value="2"/>
</dbReference>
<dbReference type="SUPFAM" id="SSF54631">
    <property type="entry name" value="CBS-domain pair"/>
    <property type="match status" value="1"/>
</dbReference>
<dbReference type="PANTHER" id="PTHR43080">
    <property type="entry name" value="CBS DOMAIN-CONTAINING PROTEIN CBSX3, MITOCHONDRIAL"/>
    <property type="match status" value="1"/>
</dbReference>
<organism evidence="4 5">
    <name type="scientific">Georgenia muralis</name>
    <dbReference type="NCBI Taxonomy" id="154117"/>
    <lineage>
        <taxon>Bacteria</taxon>
        <taxon>Bacillati</taxon>
        <taxon>Actinomycetota</taxon>
        <taxon>Actinomycetes</taxon>
        <taxon>Micrococcales</taxon>
        <taxon>Bogoriellaceae</taxon>
        <taxon>Georgenia</taxon>
    </lineage>
</organism>
<evidence type="ECO:0000313" key="4">
    <source>
        <dbReference type="EMBL" id="RPF27950.1"/>
    </source>
</evidence>
<comment type="caution">
    <text evidence="4">The sequence shown here is derived from an EMBL/GenBank/DDBJ whole genome shotgun (WGS) entry which is preliminary data.</text>
</comment>
<dbReference type="Pfam" id="PF00571">
    <property type="entry name" value="CBS"/>
    <property type="match status" value="2"/>
</dbReference>
<gene>
    <name evidence="4" type="ORF">EDD32_2453</name>
</gene>
<evidence type="ECO:0000256" key="1">
    <source>
        <dbReference type="ARBA" id="ARBA00023122"/>
    </source>
</evidence>
<dbReference type="CDD" id="cd04623">
    <property type="entry name" value="CBS_pair_bac_euk"/>
    <property type="match status" value="1"/>
</dbReference>
<keyword evidence="1 2" id="KW-0129">CBS domain</keyword>
<protein>
    <submittedName>
        <fullName evidence="4">CBS domain protein</fullName>
    </submittedName>
</protein>
<dbReference type="InterPro" id="IPR046342">
    <property type="entry name" value="CBS_dom_sf"/>
</dbReference>
<dbReference type="InterPro" id="IPR000644">
    <property type="entry name" value="CBS_dom"/>
</dbReference>
<dbReference type="RefSeq" id="WP_123917861.1">
    <property type="nucleotide sequence ID" value="NZ_RKRA01000001.1"/>
</dbReference>
<name>A0A3N4Z9M6_9MICO</name>
<dbReference type="PANTHER" id="PTHR43080:SF2">
    <property type="entry name" value="CBS DOMAIN-CONTAINING PROTEIN"/>
    <property type="match status" value="1"/>
</dbReference>
<dbReference type="OrthoDB" id="9807125at2"/>
<feature type="domain" description="CBS" evidence="3">
    <location>
        <begin position="76"/>
        <end position="132"/>
    </location>
</feature>
<dbReference type="SMART" id="SM00116">
    <property type="entry name" value="CBS"/>
    <property type="match status" value="2"/>
</dbReference>
<dbReference type="InterPro" id="IPR051257">
    <property type="entry name" value="Diverse_CBS-Domain"/>
</dbReference>
<feature type="domain" description="CBS" evidence="3">
    <location>
        <begin position="7"/>
        <end position="70"/>
    </location>
</feature>
<keyword evidence="5" id="KW-1185">Reference proteome</keyword>
<sequence length="144" mass="15501">MRISDVLRRKGDDVVTIRSDASVAELLDLLADRGIGAVVVSDADGTVDGIVSERDVVRHLRGSTEPLPAVPVGTIMTTEVATCRLDDDLETLARTMTERRVRHLPVVADGRLVGIVSIGDVVKQRLGELQDERDSLVDYVQGGG</sequence>
<dbReference type="AlphaFoldDB" id="A0A3N4Z9M6"/>
<dbReference type="EMBL" id="RKRA01000001">
    <property type="protein sequence ID" value="RPF27950.1"/>
    <property type="molecule type" value="Genomic_DNA"/>
</dbReference>
<evidence type="ECO:0000256" key="2">
    <source>
        <dbReference type="PROSITE-ProRule" id="PRU00703"/>
    </source>
</evidence>
<dbReference type="InterPro" id="IPR044725">
    <property type="entry name" value="CBSX3_CBS_dom"/>
</dbReference>